<evidence type="ECO:0000313" key="3">
    <source>
        <dbReference type="Proteomes" id="UP000005242"/>
    </source>
</evidence>
<feature type="compositionally biased region" description="Polar residues" evidence="1">
    <location>
        <begin position="210"/>
        <end position="219"/>
    </location>
</feature>
<dbReference type="RefSeq" id="XP_006959069.1">
    <property type="nucleotide sequence ID" value="XM_006959007.1"/>
</dbReference>
<keyword evidence="3" id="KW-1185">Reference proteome</keyword>
<sequence length="333" mass="37849">MSRLRKEQYKNTIVLSGSAASEKVTLAKRVVDLSKDKDNLRIELRDSLKRNDYTDSRIKLFVIVFSCTEQINELEKQIEEVPEFVLTENKLVVILSRSNAVDSNKQHKFNLGLAVTLIQDYHASIPVMSWSNSVSVIIQTSTDLLASGIANRARRSLSSQALQHVSSSISDVIITNSASAEYDTESFKSIKTPQDFDKYRKSLDNNLSHDVSFESTSESVRPVSKTKDRKRKGGLQSFDYDDDSHLNEISEKTQKDIRNIQDEAEKETTEEVNVQGSSQDRPDVVSKLKRHPKDYEVDEMNVRAEPKGRKARKRSINKKPLKPLEVEVDEMNV</sequence>
<dbReference type="HOGENOM" id="CLU_834720_0_0_1"/>
<evidence type="ECO:0000313" key="2">
    <source>
        <dbReference type="EMBL" id="EIM20804.1"/>
    </source>
</evidence>
<organism evidence="2 3">
    <name type="scientific">Wallemia mellicola (strain ATCC MYA-4683 / CBS 633.66)</name>
    <name type="common">Wallemia sebi (CBS 633.66)</name>
    <dbReference type="NCBI Taxonomy" id="671144"/>
    <lineage>
        <taxon>Eukaryota</taxon>
        <taxon>Fungi</taxon>
        <taxon>Dikarya</taxon>
        <taxon>Basidiomycota</taxon>
        <taxon>Wallemiomycotina</taxon>
        <taxon>Wallemiomycetes</taxon>
        <taxon>Wallemiales</taxon>
        <taxon>Wallemiaceae</taxon>
        <taxon>Wallemia</taxon>
    </lineage>
</organism>
<protein>
    <submittedName>
        <fullName evidence="2">Uncharacterized protein</fullName>
    </submittedName>
</protein>
<dbReference type="KEGG" id="wse:WALSEDRAFT_29270"/>
<evidence type="ECO:0000256" key="1">
    <source>
        <dbReference type="SAM" id="MobiDB-lite"/>
    </source>
</evidence>
<dbReference type="EMBL" id="JH668236">
    <property type="protein sequence ID" value="EIM20804.1"/>
    <property type="molecule type" value="Genomic_DNA"/>
</dbReference>
<dbReference type="Proteomes" id="UP000005242">
    <property type="component" value="Unassembled WGS sequence"/>
</dbReference>
<proteinExistence type="predicted"/>
<dbReference type="AlphaFoldDB" id="I4YA12"/>
<dbReference type="InParanoid" id="I4YA12"/>
<feature type="region of interest" description="Disordered" evidence="1">
    <location>
        <begin position="210"/>
        <end position="244"/>
    </location>
</feature>
<name>I4YA12_WALMC</name>
<dbReference type="GeneID" id="18471092"/>
<reference evidence="2 3" key="1">
    <citation type="journal article" date="2012" name="Fungal Genet. Biol.">
        <title>The genome of the xerotolerant mold Wallemia sebi reveals adaptations to osmotic stress and suggests cryptic sexual reproduction.</title>
        <authorList>
            <person name="Padamsee M."/>
            <person name="Kumar T.K.A."/>
            <person name="Riley R."/>
            <person name="Binder M."/>
            <person name="Boyd A."/>
            <person name="Calvo A.M."/>
            <person name="Furukawa K."/>
            <person name="Hesse C."/>
            <person name="Hohmann S."/>
            <person name="James T.Y."/>
            <person name="LaButti K."/>
            <person name="Lapidus A."/>
            <person name="Lindquist E."/>
            <person name="Lucas S."/>
            <person name="Miller K."/>
            <person name="Shantappa S."/>
            <person name="Grigoriev I.V."/>
            <person name="Hibbett D.S."/>
            <person name="McLaughlin D.J."/>
            <person name="Spatafora J.W."/>
            <person name="Aime M.C."/>
        </authorList>
    </citation>
    <scope>NUCLEOTIDE SEQUENCE [LARGE SCALE GENOMIC DNA]</scope>
    <source>
        <strain evidence="3">ATCC MYA-4683 / CBS 633.66</strain>
    </source>
</reference>
<feature type="compositionally biased region" description="Basic residues" evidence="1">
    <location>
        <begin position="309"/>
        <end position="321"/>
    </location>
</feature>
<gene>
    <name evidence="2" type="ORF">WALSEDRAFT_29270</name>
</gene>
<feature type="region of interest" description="Disordered" evidence="1">
    <location>
        <begin position="264"/>
        <end position="333"/>
    </location>
</feature>
<accession>I4YA12</accession>